<dbReference type="CDD" id="cd02440">
    <property type="entry name" value="AdoMet_MTases"/>
    <property type="match status" value="1"/>
</dbReference>
<dbReference type="SUPFAM" id="SSF53335">
    <property type="entry name" value="S-adenosyl-L-methionine-dependent methyltransferases"/>
    <property type="match status" value="1"/>
</dbReference>
<evidence type="ECO:0000313" key="3">
    <source>
        <dbReference type="Proteomes" id="UP000003748"/>
    </source>
</evidence>
<dbReference type="EMBL" id="ACJY01000068">
    <property type="protein sequence ID" value="EFE86729.1"/>
    <property type="molecule type" value="Genomic_DNA"/>
</dbReference>
<dbReference type="HOGENOM" id="CLU_091968_1_0_0"/>
<dbReference type="PANTHER" id="PTHR43460">
    <property type="entry name" value="METHYLTRANSFERASE"/>
    <property type="match status" value="1"/>
</dbReference>
<dbReference type="AlphaFoldDB" id="D4CVA0"/>
<protein>
    <submittedName>
        <fullName evidence="2">Methyltransferase domain protein</fullName>
    </submittedName>
</protein>
<dbReference type="OrthoDB" id="9795864at2"/>
<organism evidence="2 3">
    <name type="scientific">Fusobacterium periodonticum ATCC 33693</name>
    <dbReference type="NCBI Taxonomy" id="546275"/>
    <lineage>
        <taxon>Bacteria</taxon>
        <taxon>Fusobacteriati</taxon>
        <taxon>Fusobacteriota</taxon>
        <taxon>Fusobacteriia</taxon>
        <taxon>Fusobacteriales</taxon>
        <taxon>Fusobacteriaceae</taxon>
        <taxon>Fusobacterium</taxon>
    </lineage>
</organism>
<dbReference type="GO" id="GO:0032259">
    <property type="term" value="P:methylation"/>
    <property type="evidence" value="ECO:0007669"/>
    <property type="project" value="UniProtKB-KW"/>
</dbReference>
<dbReference type="Gene3D" id="3.40.50.150">
    <property type="entry name" value="Vaccinia Virus protein VP39"/>
    <property type="match status" value="1"/>
</dbReference>
<gene>
    <name evidence="2" type="ORF">FUSPEROL_01343</name>
</gene>
<dbReference type="InterPro" id="IPR029063">
    <property type="entry name" value="SAM-dependent_MTases_sf"/>
</dbReference>
<dbReference type="InterPro" id="IPR052939">
    <property type="entry name" value="23S_rRNA_MeTrnsfrase_RlmA"/>
</dbReference>
<dbReference type="Proteomes" id="UP000003748">
    <property type="component" value="Unassembled WGS sequence"/>
</dbReference>
<keyword evidence="2" id="KW-0489">Methyltransferase</keyword>
<accession>D4CVA0</accession>
<dbReference type="eggNOG" id="COG2226">
    <property type="taxonomic scope" value="Bacteria"/>
</dbReference>
<keyword evidence="2" id="KW-0808">Transferase</keyword>
<proteinExistence type="predicted"/>
<dbReference type="STRING" id="546275.FUSPEROL_01343"/>
<dbReference type="GO" id="GO:0008757">
    <property type="term" value="F:S-adenosylmethionine-dependent methyltransferase activity"/>
    <property type="evidence" value="ECO:0007669"/>
    <property type="project" value="InterPro"/>
</dbReference>
<name>D4CVA0_9FUSO</name>
<dbReference type="Pfam" id="PF08241">
    <property type="entry name" value="Methyltransf_11"/>
    <property type="match status" value="1"/>
</dbReference>
<feature type="domain" description="Methyltransferase type 11" evidence="1">
    <location>
        <begin position="63"/>
        <end position="149"/>
    </location>
</feature>
<evidence type="ECO:0000313" key="2">
    <source>
        <dbReference type="EMBL" id="EFE86729.1"/>
    </source>
</evidence>
<dbReference type="PANTHER" id="PTHR43460:SF1">
    <property type="entry name" value="METHYLTRANSFERASE TYPE 11 DOMAIN-CONTAINING PROTEIN"/>
    <property type="match status" value="1"/>
</dbReference>
<reference evidence="2 3" key="1">
    <citation type="submission" date="2010-02" db="EMBL/GenBank/DDBJ databases">
        <authorList>
            <person name="Weinstock G."/>
            <person name="Sodergren E."/>
            <person name="Clifton S."/>
            <person name="Fulton L."/>
            <person name="Fulton B."/>
            <person name="Courtney L."/>
            <person name="Fronick C."/>
            <person name="Harrison M."/>
            <person name="Strong C."/>
            <person name="Farmer C."/>
            <person name="Delahaunty K."/>
            <person name="Markovic C."/>
            <person name="Hall O."/>
            <person name="Minx P."/>
            <person name="Tomlinson C."/>
            <person name="Mitreva M."/>
            <person name="Nelson J."/>
            <person name="Hou S."/>
            <person name="Wollam A."/>
            <person name="Pepin K.H."/>
            <person name="Johnson M."/>
            <person name="Bhonagiri V."/>
            <person name="Zhang X."/>
            <person name="Suruliraj S."/>
            <person name="Warren W."/>
            <person name="Chinwalla A."/>
            <person name="Mardis E.R."/>
            <person name="Wilson R.K."/>
        </authorList>
    </citation>
    <scope>NUCLEOTIDE SEQUENCE [LARGE SCALE GENOMIC DNA]</scope>
    <source>
        <strain evidence="2 3">ATCC 33693</strain>
    </source>
</reference>
<dbReference type="InterPro" id="IPR013216">
    <property type="entry name" value="Methyltransf_11"/>
</dbReference>
<sequence length="259" mass="30340">MIMKNFSNMDKKLIENWLEEEKNAHIQGWNFSHIYGRYEEENDLPWDYKNIIKQYLKTEYKLLDIDTGGGEFLLTLKHPFKNTSVTENYPPNVEFCKKNLVPLGINLYEIDGDSLLPFKDNEFDIVINKHGSFNVSELFRILKTGGIFITQQVGAENDKELIELLLPQTELSFPDSYLKNISKKFKETGFKILQEQEAFRPIKFYDIGALVWYAHIIEWEFPNFSVNNCLENLFKAQKILEKQGVVEGSIHRFLLVAQK</sequence>
<comment type="caution">
    <text evidence="2">The sequence shown here is derived from an EMBL/GenBank/DDBJ whole genome shotgun (WGS) entry which is preliminary data.</text>
</comment>
<evidence type="ECO:0000259" key="1">
    <source>
        <dbReference type="Pfam" id="PF08241"/>
    </source>
</evidence>